<accession>A0A0M9VPY8</accession>
<dbReference type="SUPFAM" id="SSF52058">
    <property type="entry name" value="L domain-like"/>
    <property type="match status" value="2"/>
</dbReference>
<keyword evidence="1" id="KW-0433">Leucine-rich repeat</keyword>
<reference evidence="4 5" key="1">
    <citation type="submission" date="2015-07" db="EMBL/GenBank/DDBJ databases">
        <title>Draft Genome Sequence of Malassezia furfur CBS1878 and Malassezia pachydermatis CBS1879.</title>
        <authorList>
            <person name="Triana S."/>
            <person name="Ohm R."/>
            <person name="Gonzalez A."/>
            <person name="DeCock H."/>
            <person name="Restrepo S."/>
            <person name="Celis A."/>
        </authorList>
    </citation>
    <scope>NUCLEOTIDE SEQUENCE [LARGE SCALE GENOMIC DNA]</scope>
    <source>
        <strain evidence="4 5">CBS 1879</strain>
    </source>
</reference>
<dbReference type="GO" id="GO:0031028">
    <property type="term" value="P:septation initiation signaling"/>
    <property type="evidence" value="ECO:0007669"/>
    <property type="project" value="TreeGrafter"/>
</dbReference>
<dbReference type="VEuPathDB" id="FungiDB:Malapachy_0827"/>
<evidence type="ECO:0000256" key="1">
    <source>
        <dbReference type="ARBA" id="ARBA00022614"/>
    </source>
</evidence>
<evidence type="ECO:0000313" key="5">
    <source>
        <dbReference type="Proteomes" id="UP000037751"/>
    </source>
</evidence>
<sequence length="865" mass="95576">MSDVGSENGTVVHRSDVSTLPPMFLPAWKATPARGRDRFNALGGDMFSPMKLQQIFHEPSPSSMKENVQLSSSTTSSPRGPASKAAHAALEAVPTQSEFTFRTKHVPTSTPMPTRRVSVKGATLNAALQAEKARAEAAAAAATETATGTTGSTSVSATRTSTTSASTSAKPVPSTPGGPHVPLRLINLQMDAHVRTGLEQLAEERSREASRDESSSIHDLHTHKRMRVASHETSQTRPVSRRMPLSYRSTNMDTQTSPPHMSPFGSYPRSILKSTAQDTPRGTNARSISFVDPSVPRESRLERVLDELEHMNLTQSMRGDMTTGDRSLGTQASFRVTRDKLIELLTDVAPWEPDWHSMRTLDLRARRLESCIGLAEHMPALDEVWLDHNDVAFAMGLPASLRILRASHNHFSELTSFEHLQRLEVIDVSHNDLTSLMPFAQLPHLRELRADHNQIVDLHGLEQCRTLRRVSVTHNALHGTLDLASMAWHAIERIALSHNRLQRLDGMEHLSTLQALHVEANELSVVRSLQILPQLRVLRVSDNATLTTLDVAWAPRIKTLYADRCALPRIEGLAQAVELQRLSLRQQHTRLQWPLPLPPSVERLFLAGNAIRSHAWLGTTLPDLVYLELAGCQLTHMAAQWQQRTPALRSLNLDHNMLTSVPSLHAWHRLKRLSVVGNRLVALEDVVQSVRGLTELCVLDVRMNPCTLGLYPPMVWPCDAGVGPRDDAVKAPPTTTQAWCPPLPNPAIVQPDAAAALARAAQAQYQAAQALAERSQFHKRTMLLPPEPSDTTPGSDHAADGARATVLFQAADQRFVATLTRHTLQKRRVYRGLCGMACASLTWLDGLELEERDVQEAEQQLRSTL</sequence>
<dbReference type="SMART" id="SM00369">
    <property type="entry name" value="LRR_TYP"/>
    <property type="match status" value="5"/>
</dbReference>
<feature type="compositionally biased region" description="Polar residues" evidence="3">
    <location>
        <begin position="94"/>
        <end position="112"/>
    </location>
</feature>
<dbReference type="GO" id="GO:1902412">
    <property type="term" value="P:regulation of mitotic cytokinesis"/>
    <property type="evidence" value="ECO:0007669"/>
    <property type="project" value="TreeGrafter"/>
</dbReference>
<dbReference type="GeneID" id="28727215"/>
<dbReference type="GO" id="GO:0061499">
    <property type="term" value="C:outer plaque of mitotic spindle pole body"/>
    <property type="evidence" value="ECO:0007669"/>
    <property type="project" value="TreeGrafter"/>
</dbReference>
<dbReference type="PANTHER" id="PTHR47566:SF1">
    <property type="entry name" value="PROTEIN NUD1"/>
    <property type="match status" value="1"/>
</dbReference>
<feature type="compositionally biased region" description="Polar residues" evidence="3">
    <location>
        <begin position="60"/>
        <end position="78"/>
    </location>
</feature>
<feature type="compositionally biased region" description="Polar residues" evidence="3">
    <location>
        <begin position="247"/>
        <end position="259"/>
    </location>
</feature>
<protein>
    <submittedName>
        <fullName evidence="4">L domain-like protein</fullName>
    </submittedName>
</protein>
<dbReference type="InterPro" id="IPR032675">
    <property type="entry name" value="LRR_dom_sf"/>
</dbReference>
<dbReference type="Pfam" id="PF13855">
    <property type="entry name" value="LRR_8"/>
    <property type="match status" value="2"/>
</dbReference>
<dbReference type="InterPro" id="IPR003591">
    <property type="entry name" value="Leu-rich_rpt_typical-subtyp"/>
</dbReference>
<gene>
    <name evidence="4" type="ORF">Malapachy_0827</name>
</gene>
<dbReference type="PROSITE" id="PS51450">
    <property type="entry name" value="LRR"/>
    <property type="match status" value="4"/>
</dbReference>
<proteinExistence type="predicted"/>
<dbReference type="AlphaFoldDB" id="A0A0M9VPY8"/>
<dbReference type="InterPro" id="IPR052574">
    <property type="entry name" value="CDIRP"/>
</dbReference>
<evidence type="ECO:0000313" key="4">
    <source>
        <dbReference type="EMBL" id="KOS14962.1"/>
    </source>
</evidence>
<comment type="caution">
    <text evidence="4">The sequence shown here is derived from an EMBL/GenBank/DDBJ whole genome shotgun (WGS) entry which is preliminary data.</text>
</comment>
<feature type="compositionally biased region" description="Polar residues" evidence="3">
    <location>
        <begin position="272"/>
        <end position="287"/>
    </location>
</feature>
<organism evidence="4 5">
    <name type="scientific">Malassezia pachydermatis</name>
    <dbReference type="NCBI Taxonomy" id="77020"/>
    <lineage>
        <taxon>Eukaryota</taxon>
        <taxon>Fungi</taxon>
        <taxon>Dikarya</taxon>
        <taxon>Basidiomycota</taxon>
        <taxon>Ustilaginomycotina</taxon>
        <taxon>Malasseziomycetes</taxon>
        <taxon>Malasseziales</taxon>
        <taxon>Malasseziaceae</taxon>
        <taxon>Malassezia</taxon>
    </lineage>
</organism>
<feature type="region of interest" description="Disordered" evidence="3">
    <location>
        <begin position="139"/>
        <end position="177"/>
    </location>
</feature>
<name>A0A0M9VPY8_9BASI</name>
<evidence type="ECO:0000256" key="2">
    <source>
        <dbReference type="ARBA" id="ARBA00022737"/>
    </source>
</evidence>
<feature type="region of interest" description="Disordered" evidence="3">
    <location>
        <begin position="201"/>
        <end position="289"/>
    </location>
</feature>
<dbReference type="EMBL" id="LGAV01000003">
    <property type="protein sequence ID" value="KOS14962.1"/>
    <property type="molecule type" value="Genomic_DNA"/>
</dbReference>
<dbReference type="Gene3D" id="3.80.10.10">
    <property type="entry name" value="Ribonuclease Inhibitor"/>
    <property type="match status" value="2"/>
</dbReference>
<dbReference type="STRING" id="77020.A0A0M9VPY8"/>
<dbReference type="Proteomes" id="UP000037751">
    <property type="component" value="Unassembled WGS sequence"/>
</dbReference>
<dbReference type="RefSeq" id="XP_017992594.1">
    <property type="nucleotide sequence ID" value="XM_018135340.1"/>
</dbReference>
<feature type="compositionally biased region" description="Low complexity" evidence="3">
    <location>
        <begin position="139"/>
        <end position="172"/>
    </location>
</feature>
<evidence type="ECO:0000256" key="3">
    <source>
        <dbReference type="SAM" id="MobiDB-lite"/>
    </source>
</evidence>
<dbReference type="InterPro" id="IPR001611">
    <property type="entry name" value="Leu-rich_rpt"/>
</dbReference>
<dbReference type="PANTHER" id="PTHR47566">
    <property type="match status" value="1"/>
</dbReference>
<feature type="region of interest" description="Disordered" evidence="3">
    <location>
        <begin position="59"/>
        <end position="115"/>
    </location>
</feature>
<dbReference type="GO" id="GO:0035591">
    <property type="term" value="F:signaling adaptor activity"/>
    <property type="evidence" value="ECO:0007669"/>
    <property type="project" value="TreeGrafter"/>
</dbReference>
<dbReference type="SMART" id="SM00364">
    <property type="entry name" value="LRR_BAC"/>
    <property type="match status" value="6"/>
</dbReference>
<feature type="compositionally biased region" description="Basic and acidic residues" evidence="3">
    <location>
        <begin position="201"/>
        <end position="220"/>
    </location>
</feature>
<dbReference type="OrthoDB" id="7451790at2759"/>
<keyword evidence="2" id="KW-0677">Repeat</keyword>
<keyword evidence="5" id="KW-1185">Reference proteome</keyword>